<evidence type="ECO:0000256" key="1">
    <source>
        <dbReference type="SAM" id="MobiDB-lite"/>
    </source>
</evidence>
<accession>A0ABQ4N245</accession>
<dbReference type="SUPFAM" id="SSF47781">
    <property type="entry name" value="RuvA domain 2-like"/>
    <property type="match status" value="1"/>
</dbReference>
<dbReference type="Proteomes" id="UP000680304">
    <property type="component" value="Unassembled WGS sequence"/>
</dbReference>
<organism evidence="3 4">
    <name type="scientific">Paenibacillus cisolokensis</name>
    <dbReference type="NCBI Taxonomy" id="1658519"/>
    <lineage>
        <taxon>Bacteria</taxon>
        <taxon>Bacillati</taxon>
        <taxon>Bacillota</taxon>
        <taxon>Bacilli</taxon>
        <taxon>Bacillales</taxon>
        <taxon>Paenibacillaceae</taxon>
        <taxon>Paenibacillus</taxon>
    </lineage>
</organism>
<evidence type="ECO:0000259" key="2">
    <source>
        <dbReference type="SMART" id="SM00278"/>
    </source>
</evidence>
<dbReference type="InterPro" id="IPR003583">
    <property type="entry name" value="Hlx-hairpin-Hlx_DNA-bd_motif"/>
</dbReference>
<dbReference type="SMART" id="SM00278">
    <property type="entry name" value="HhH1"/>
    <property type="match status" value="2"/>
</dbReference>
<dbReference type="InterPro" id="IPR004509">
    <property type="entry name" value="Competence_ComEA_HhH"/>
</dbReference>
<sequence length="234" mass="23339">MSDEIVAKERVAMNAMKWNDRKIRFAAAAALLLIAGALLIGAMTKTKGEEPAGWIRLDAPLAAALAEAENDDGKAGERSAAAAGGLSPGQPDSAAGQRETGNDGAAEETAAGGSMEPAAATATPKAGVPERNDRPADPPAAGNADPGAAGATGSAGSGADNGEPAGGRDGRIDINRATVTELDALPGIGPAKAQAIVADREANGPFRSVDDLLRVKGIGPKMLEKMKESVVAGK</sequence>
<evidence type="ECO:0000313" key="4">
    <source>
        <dbReference type="Proteomes" id="UP000680304"/>
    </source>
</evidence>
<dbReference type="Pfam" id="PF12836">
    <property type="entry name" value="HHH_3"/>
    <property type="match status" value="1"/>
</dbReference>
<protein>
    <recommendedName>
        <fullName evidence="2">Helix-hairpin-helix DNA-binding motif class 1 domain-containing protein</fullName>
    </recommendedName>
</protein>
<proteinExistence type="predicted"/>
<dbReference type="InterPro" id="IPR010994">
    <property type="entry name" value="RuvA_2-like"/>
</dbReference>
<gene>
    <name evidence="3" type="ORF">PACILC2_08220</name>
</gene>
<reference evidence="3 4" key="1">
    <citation type="submission" date="2021-04" db="EMBL/GenBank/DDBJ databases">
        <title>Draft genome sequence of Paenibacillus cisolokensis, LC2-13A.</title>
        <authorList>
            <person name="Uke A."/>
            <person name="Chhe C."/>
            <person name="Baramee S."/>
            <person name="Kosugi A."/>
        </authorList>
    </citation>
    <scope>NUCLEOTIDE SEQUENCE [LARGE SCALE GENOMIC DNA]</scope>
    <source>
        <strain evidence="3 4">LC2-13A</strain>
    </source>
</reference>
<feature type="domain" description="Helix-hairpin-helix DNA-binding motif class 1" evidence="2">
    <location>
        <begin position="180"/>
        <end position="199"/>
    </location>
</feature>
<dbReference type="PANTHER" id="PTHR21180">
    <property type="entry name" value="ENDONUCLEASE/EXONUCLEASE/PHOSPHATASE FAMILY DOMAIN-CONTAINING PROTEIN 1"/>
    <property type="match status" value="1"/>
</dbReference>
<dbReference type="EMBL" id="BOVJ01000024">
    <property type="protein sequence ID" value="GIQ62254.1"/>
    <property type="molecule type" value="Genomic_DNA"/>
</dbReference>
<dbReference type="NCBIfam" id="TIGR00426">
    <property type="entry name" value="competence protein ComEA helix-hairpin-helix repeat region"/>
    <property type="match status" value="1"/>
</dbReference>
<comment type="caution">
    <text evidence="3">The sequence shown here is derived from an EMBL/GenBank/DDBJ whole genome shotgun (WGS) entry which is preliminary data.</text>
</comment>
<evidence type="ECO:0000313" key="3">
    <source>
        <dbReference type="EMBL" id="GIQ62254.1"/>
    </source>
</evidence>
<keyword evidence="4" id="KW-1185">Reference proteome</keyword>
<feature type="domain" description="Helix-hairpin-helix DNA-binding motif class 1" evidence="2">
    <location>
        <begin position="210"/>
        <end position="229"/>
    </location>
</feature>
<name>A0ABQ4N245_9BACL</name>
<dbReference type="Gene3D" id="1.10.150.280">
    <property type="entry name" value="AF1531-like domain"/>
    <property type="match status" value="1"/>
</dbReference>
<dbReference type="PANTHER" id="PTHR21180:SF32">
    <property type="entry name" value="ENDONUCLEASE_EXONUCLEASE_PHOSPHATASE FAMILY DOMAIN-CONTAINING PROTEIN 1"/>
    <property type="match status" value="1"/>
</dbReference>
<feature type="region of interest" description="Disordered" evidence="1">
    <location>
        <begin position="68"/>
        <end position="174"/>
    </location>
</feature>
<dbReference type="InterPro" id="IPR051675">
    <property type="entry name" value="Endo/Exo/Phosphatase_dom_1"/>
</dbReference>
<feature type="compositionally biased region" description="Low complexity" evidence="1">
    <location>
        <begin position="139"/>
        <end position="158"/>
    </location>
</feature>